<feature type="region of interest" description="Disordered" evidence="3">
    <location>
        <begin position="641"/>
        <end position="670"/>
    </location>
</feature>
<feature type="compositionally biased region" description="Basic and acidic residues" evidence="3">
    <location>
        <begin position="124"/>
        <end position="133"/>
    </location>
</feature>
<dbReference type="Pfam" id="PF04082">
    <property type="entry name" value="Fungal_trans"/>
    <property type="match status" value="1"/>
</dbReference>
<evidence type="ECO:0000256" key="3">
    <source>
        <dbReference type="SAM" id="MobiDB-lite"/>
    </source>
</evidence>
<evidence type="ECO:0000313" key="6">
    <source>
        <dbReference type="Proteomes" id="UP000799439"/>
    </source>
</evidence>
<dbReference type="CDD" id="cd12148">
    <property type="entry name" value="fungal_TF_MHR"/>
    <property type="match status" value="1"/>
</dbReference>
<gene>
    <name evidence="5" type="ORF">K461DRAFT_278410</name>
</gene>
<dbReference type="OrthoDB" id="424974at2759"/>
<dbReference type="InterPro" id="IPR007219">
    <property type="entry name" value="XnlR_reg_dom"/>
</dbReference>
<feature type="compositionally biased region" description="Polar residues" evidence="3">
    <location>
        <begin position="41"/>
        <end position="51"/>
    </location>
</feature>
<dbReference type="GO" id="GO:0003677">
    <property type="term" value="F:DNA binding"/>
    <property type="evidence" value="ECO:0007669"/>
    <property type="project" value="InterPro"/>
</dbReference>
<comment type="subcellular location">
    <subcellularLocation>
        <location evidence="1">Nucleus</location>
    </subcellularLocation>
</comment>
<feature type="domain" description="Xylanolytic transcriptional activator regulatory" evidence="4">
    <location>
        <begin position="340"/>
        <end position="413"/>
    </location>
</feature>
<dbReference type="AlphaFoldDB" id="A0A9P4J3V5"/>
<dbReference type="GO" id="GO:0008270">
    <property type="term" value="F:zinc ion binding"/>
    <property type="evidence" value="ECO:0007669"/>
    <property type="project" value="InterPro"/>
</dbReference>
<proteinExistence type="predicted"/>
<feature type="region of interest" description="Disordered" evidence="3">
    <location>
        <begin position="108"/>
        <end position="146"/>
    </location>
</feature>
<dbReference type="InterPro" id="IPR050613">
    <property type="entry name" value="Sec_Metabolite_Reg"/>
</dbReference>
<name>A0A9P4J3V5_9PEZI</name>
<keyword evidence="2" id="KW-0539">Nucleus</keyword>
<dbReference type="SMART" id="SM00906">
    <property type="entry name" value="Fungal_trans"/>
    <property type="match status" value="1"/>
</dbReference>
<evidence type="ECO:0000259" key="4">
    <source>
        <dbReference type="SMART" id="SM00906"/>
    </source>
</evidence>
<evidence type="ECO:0000256" key="2">
    <source>
        <dbReference type="ARBA" id="ARBA00023242"/>
    </source>
</evidence>
<organism evidence="5 6">
    <name type="scientific">Myriangium duriaei CBS 260.36</name>
    <dbReference type="NCBI Taxonomy" id="1168546"/>
    <lineage>
        <taxon>Eukaryota</taxon>
        <taxon>Fungi</taxon>
        <taxon>Dikarya</taxon>
        <taxon>Ascomycota</taxon>
        <taxon>Pezizomycotina</taxon>
        <taxon>Dothideomycetes</taxon>
        <taxon>Dothideomycetidae</taxon>
        <taxon>Myriangiales</taxon>
        <taxon>Myriangiaceae</taxon>
        <taxon>Myriangium</taxon>
    </lineage>
</organism>
<protein>
    <recommendedName>
        <fullName evidence="4">Xylanolytic transcriptional activator regulatory domain-containing protein</fullName>
    </recommendedName>
</protein>
<feature type="region of interest" description="Disordered" evidence="3">
    <location>
        <begin position="163"/>
        <end position="188"/>
    </location>
</feature>
<dbReference type="PANTHER" id="PTHR31001:SF56">
    <property type="entry name" value="ZN(2)-C6 FUNGAL-TYPE DOMAIN-CONTAINING PROTEIN"/>
    <property type="match status" value="1"/>
</dbReference>
<dbReference type="GO" id="GO:0006351">
    <property type="term" value="P:DNA-templated transcription"/>
    <property type="evidence" value="ECO:0007669"/>
    <property type="project" value="InterPro"/>
</dbReference>
<sequence length="772" mass="85994">MQSRNTRDAGPSSPVSELVHVIPTAAPDRDLGVGVQSLLSCQSSQANSSPQKILESGPTIPLQSSDGIPATEGQSYHHPRGLQSVSLEDATPLDATEDDLRSPRAMREAINGSHRAPGVTPRSHLHDDDRRGDSYGTLMLSNGGQSKYLGPTAGTAWLKDSEAQGMSETPNITRPHSPDSSEPLNTPHPPQLDQIAFPFNDARASISTRDLLSRLPPREEAWTLVESYYRYCAWHHDVAPRTAFSKTFDRVYTAFDGLSLSPQINPQELALLFIIMAQGTLHNIEMPHYDSSANEWLHLSERALVKGEFLSSNTIAGLQTLHLMAHLNLQQDEGRRGDSAWPLWGLVMRLVQAMGMHRDGARWNLRQDVVEERRKVFWECNAGDIFQAHCFSRPCAINPDYCDTAFPSSMLEAEGGKSYYILRFELSQISAEILDMTMKIRKPGYSTVTELDSRLSIFEQNLPFALRCRAALLSMPSRYPSVEEAIKASPEPSRRAMKDSFQQTNLALNISETVINLHRPYYAKALCESVDNQTSSLYAPSFFAVIERCAIIIALVSDIHTRFPAVSTRQWNLWFHVFGSALCLGTLILRDPGNAMAAFVLAQIDVAISLFTSLIQHGAGTPRYRRNLKWLQKLRIRASAKNSAAPHSGVLRPAGNAGQQSRRENREDGEDMDLLGWRTRLIERANQNPQHRQITELNTTPNGDSSRVLSNDSGSITFDTSLPFTTPDSTNDFLHDFWDPMLLQDIFEAPDSQPNNMNSTGLAWWDDPGLHA</sequence>
<dbReference type="GO" id="GO:0005634">
    <property type="term" value="C:nucleus"/>
    <property type="evidence" value="ECO:0007669"/>
    <property type="project" value="UniProtKB-SubCell"/>
</dbReference>
<dbReference type="PANTHER" id="PTHR31001">
    <property type="entry name" value="UNCHARACTERIZED TRANSCRIPTIONAL REGULATORY PROTEIN"/>
    <property type="match status" value="1"/>
</dbReference>
<dbReference type="EMBL" id="ML996085">
    <property type="protein sequence ID" value="KAF2153605.1"/>
    <property type="molecule type" value="Genomic_DNA"/>
</dbReference>
<comment type="caution">
    <text evidence="5">The sequence shown here is derived from an EMBL/GenBank/DDBJ whole genome shotgun (WGS) entry which is preliminary data.</text>
</comment>
<accession>A0A9P4J3V5</accession>
<reference evidence="5" key="1">
    <citation type="journal article" date="2020" name="Stud. Mycol.">
        <title>101 Dothideomycetes genomes: a test case for predicting lifestyles and emergence of pathogens.</title>
        <authorList>
            <person name="Haridas S."/>
            <person name="Albert R."/>
            <person name="Binder M."/>
            <person name="Bloem J."/>
            <person name="Labutti K."/>
            <person name="Salamov A."/>
            <person name="Andreopoulos B."/>
            <person name="Baker S."/>
            <person name="Barry K."/>
            <person name="Bills G."/>
            <person name="Bluhm B."/>
            <person name="Cannon C."/>
            <person name="Castanera R."/>
            <person name="Culley D."/>
            <person name="Daum C."/>
            <person name="Ezra D."/>
            <person name="Gonzalez J."/>
            <person name="Henrissat B."/>
            <person name="Kuo A."/>
            <person name="Liang C."/>
            <person name="Lipzen A."/>
            <person name="Lutzoni F."/>
            <person name="Magnuson J."/>
            <person name="Mondo S."/>
            <person name="Nolan M."/>
            <person name="Ohm R."/>
            <person name="Pangilinan J."/>
            <person name="Park H.-J."/>
            <person name="Ramirez L."/>
            <person name="Alfaro M."/>
            <person name="Sun H."/>
            <person name="Tritt A."/>
            <person name="Yoshinaga Y."/>
            <person name="Zwiers L.-H."/>
            <person name="Turgeon B."/>
            <person name="Goodwin S."/>
            <person name="Spatafora J."/>
            <person name="Crous P."/>
            <person name="Grigoriev I."/>
        </authorList>
    </citation>
    <scope>NUCLEOTIDE SEQUENCE</scope>
    <source>
        <strain evidence="5">CBS 260.36</strain>
    </source>
</reference>
<feature type="region of interest" description="Disordered" evidence="3">
    <location>
        <begin position="685"/>
        <end position="712"/>
    </location>
</feature>
<dbReference type="Proteomes" id="UP000799439">
    <property type="component" value="Unassembled WGS sequence"/>
</dbReference>
<evidence type="ECO:0000313" key="5">
    <source>
        <dbReference type="EMBL" id="KAF2153605.1"/>
    </source>
</evidence>
<keyword evidence="6" id="KW-1185">Reference proteome</keyword>
<feature type="compositionally biased region" description="Polar residues" evidence="3">
    <location>
        <begin position="164"/>
        <end position="184"/>
    </location>
</feature>
<feature type="region of interest" description="Disordered" evidence="3">
    <location>
        <begin position="41"/>
        <end position="79"/>
    </location>
</feature>
<evidence type="ECO:0000256" key="1">
    <source>
        <dbReference type="ARBA" id="ARBA00004123"/>
    </source>
</evidence>